<dbReference type="Gene3D" id="1.25.40.20">
    <property type="entry name" value="Ankyrin repeat-containing domain"/>
    <property type="match status" value="1"/>
</dbReference>
<dbReference type="InterPro" id="IPR040773">
    <property type="entry name" value="Rpn6_N"/>
</dbReference>
<dbReference type="InterPro" id="IPR000719">
    <property type="entry name" value="Prot_kinase_dom"/>
</dbReference>
<dbReference type="SMART" id="SM00397">
    <property type="entry name" value="t_SNARE"/>
    <property type="match status" value="1"/>
</dbReference>
<dbReference type="InterPro" id="IPR038407">
    <property type="entry name" value="v-SNARE_N_sf"/>
</dbReference>
<dbReference type="SMART" id="SM00248">
    <property type="entry name" value="ANK"/>
    <property type="match status" value="1"/>
</dbReference>
<evidence type="ECO:0000256" key="2">
    <source>
        <dbReference type="ARBA" id="ARBA00007454"/>
    </source>
</evidence>
<dbReference type="InterPro" id="IPR011009">
    <property type="entry name" value="Kinase-like_dom_sf"/>
</dbReference>
<feature type="region of interest" description="Disordered" evidence="12">
    <location>
        <begin position="639"/>
        <end position="726"/>
    </location>
</feature>
<dbReference type="InterPro" id="IPR017441">
    <property type="entry name" value="Protein_kinase_ATP_BS"/>
</dbReference>
<feature type="compositionally biased region" description="Low complexity" evidence="12">
    <location>
        <begin position="700"/>
        <end position="713"/>
    </location>
</feature>
<dbReference type="CDD" id="cd15862">
    <property type="entry name" value="SNARE_Vti1"/>
    <property type="match status" value="1"/>
</dbReference>
<dbReference type="SMART" id="SM00088">
    <property type="entry name" value="PINT"/>
    <property type="match status" value="1"/>
</dbReference>
<dbReference type="InterPro" id="IPR000727">
    <property type="entry name" value="T_SNARE_dom"/>
</dbReference>
<name>A0ABR2DEV1_9ROSI</name>
<keyword evidence="6" id="KW-0418">Kinase</keyword>
<dbReference type="Proteomes" id="UP001472677">
    <property type="component" value="Unassembled WGS sequence"/>
</dbReference>
<feature type="repeat" description="ANK" evidence="10">
    <location>
        <begin position="757"/>
        <end position="789"/>
    </location>
</feature>
<dbReference type="Gene3D" id="1.25.40.570">
    <property type="match status" value="1"/>
</dbReference>
<proteinExistence type="inferred from homology"/>
<dbReference type="SUPFAM" id="SSF46785">
    <property type="entry name" value="Winged helix' DNA-binding domain"/>
    <property type="match status" value="1"/>
</dbReference>
<accession>A0ABR2DEV1</accession>
<keyword evidence="8" id="KW-0653">Protein transport</keyword>
<evidence type="ECO:0000256" key="11">
    <source>
        <dbReference type="PROSITE-ProRule" id="PRU10141"/>
    </source>
</evidence>
<dbReference type="Gene3D" id="3.30.200.20">
    <property type="entry name" value="Phosphorylase Kinase, domain 1"/>
    <property type="match status" value="1"/>
</dbReference>
<organism evidence="15 16">
    <name type="scientific">Hibiscus sabdariffa</name>
    <name type="common">roselle</name>
    <dbReference type="NCBI Taxonomy" id="183260"/>
    <lineage>
        <taxon>Eukaryota</taxon>
        <taxon>Viridiplantae</taxon>
        <taxon>Streptophyta</taxon>
        <taxon>Embryophyta</taxon>
        <taxon>Tracheophyta</taxon>
        <taxon>Spermatophyta</taxon>
        <taxon>Magnoliopsida</taxon>
        <taxon>eudicotyledons</taxon>
        <taxon>Gunneridae</taxon>
        <taxon>Pentapetalae</taxon>
        <taxon>rosids</taxon>
        <taxon>malvids</taxon>
        <taxon>Malvales</taxon>
        <taxon>Malvaceae</taxon>
        <taxon>Malvoideae</taxon>
        <taxon>Hibiscus</taxon>
    </lineage>
</organism>
<sequence length="1125" mass="127125">MTFALPSNRPIRQIFFSWQRILIFKNLQCLHQNPSSAPDAVRIKEQAITNLSDLLRQENRAEELRSLLTQLRPFFALIPKAKTAKIVRGIIDDVAKIQGTSDLQIALCKEVVQWTRAEKRTFLRQRVEAKLSALFMENKEYPEALNLLSGLIKEVRRLDDKLLLVDIDLLESKLHFSLRNLPKAKASLTAARTAANAIYVPPAQQGNIDLQSGILHAEEKDYKTAYSYFFEAFEAFNALEDPCAVFSLKYMLLCKIMVSQADDVTGIISSKAGLQYVGPELDAMKAVADAHTKRSLKLFEIALRDFKAQLEEDPIVHRHLSSLYDTLLEQNLCRLIEPFSRAEITHIAELIELPVDHVEKKLSQMILDKKFAGTLDQGAGCLVIFDDPKIDAIYPATLETISNIGKVVDSLYMRIYKLSEGSFCYIFVLFSVPHPIKKMSDVFEGYERQYCELSANLSRKCNSASAIQDSEQKKQKFSEISSGIDEADVLIRKMDLEARSLQPGVKATLLAKLREYKADLNKLKKEFKRISSPNANQAAHDELLAPGMADVNLVSAEQRDRLSMSVERLNQSSDRIKESRRTALETEELGISILEDLHQQRQTLLHAHNKLYDVDSAIDKSKKVLTTMSRRITKNKWIAGSYSRGTKPTKVLEDKKRTGNKPTPTRPHALTHRQPLLGIHQQENRSLTMSSDANGGESLAQGSSGKASSSSSAEKQKEKARVSKTSQILWHAHQNDAGAVRKLLEEDRSLVHARDYDNRTPLHVASLHGWIDVAKCLIDYGADVNAQDRWKNTPLADAEGAKKRDMIELLKSNGGLSYGQTGSHFEPKPVPPPLPNKCDWEIDPSELDFSNSNIIGKGSFGEILKASWRGTPVAVKRILPSLSDDRLVIQDFRHEVKLLVKLRHPNIVQFLGAVTDRKPLMLITEYLRGGDLHQHLREKGALQPSAAINFALDIARGMAYLHTEPNVIVHRDLKPRNVLLVNSSADHLKVGDFGLSKLVKVQNSHDVYKMTGETGSYRYMAPEVFKHRKYDKKVDVFSFAMILYQMLEGEPPLSNYEPYEAAKYVADGHRPIFRSKSYLPELRELTEMCWAADMNQRPSFLDILKRLEKIKETLPSDHHWTIFNA</sequence>
<dbReference type="InterPro" id="IPR036770">
    <property type="entry name" value="Ankyrin_rpt-contain_sf"/>
</dbReference>
<keyword evidence="5 11" id="KW-0547">Nucleotide-binding</keyword>
<dbReference type="PROSITE" id="PS50297">
    <property type="entry name" value="ANK_REP_REGION"/>
    <property type="match status" value="1"/>
</dbReference>
<dbReference type="PROSITE" id="PS00108">
    <property type="entry name" value="PROTEIN_KINASE_ST"/>
    <property type="match status" value="1"/>
</dbReference>
<feature type="compositionally biased region" description="Polar residues" evidence="12">
    <location>
        <begin position="684"/>
        <end position="693"/>
    </location>
</feature>
<dbReference type="PROSITE" id="PS50250">
    <property type="entry name" value="PCI"/>
    <property type="match status" value="1"/>
</dbReference>
<dbReference type="Pfam" id="PF18055">
    <property type="entry name" value="RPN6_N"/>
    <property type="match status" value="1"/>
</dbReference>
<comment type="similarity">
    <text evidence="1">Belongs to the VTI1 family.</text>
</comment>
<evidence type="ECO:0000256" key="4">
    <source>
        <dbReference type="ARBA" id="ARBA00022679"/>
    </source>
</evidence>
<keyword evidence="16" id="KW-1185">Reference proteome</keyword>
<evidence type="ECO:0000256" key="10">
    <source>
        <dbReference type="PROSITE-ProRule" id="PRU00023"/>
    </source>
</evidence>
<evidence type="ECO:0000256" key="3">
    <source>
        <dbReference type="ARBA" id="ARBA00022527"/>
    </source>
</evidence>
<dbReference type="Gene3D" id="1.20.5.110">
    <property type="match status" value="1"/>
</dbReference>
<gene>
    <name evidence="15" type="ORF">V6N12_043612</name>
</gene>
<dbReference type="SMART" id="SM00753">
    <property type="entry name" value="PAM"/>
    <property type="match status" value="1"/>
</dbReference>
<evidence type="ECO:0000256" key="8">
    <source>
        <dbReference type="ARBA" id="ARBA00022927"/>
    </source>
</evidence>
<evidence type="ECO:0000256" key="1">
    <source>
        <dbReference type="ARBA" id="ARBA00006108"/>
    </source>
</evidence>
<dbReference type="Pfam" id="PF07714">
    <property type="entry name" value="PK_Tyr_Ser-Thr"/>
    <property type="match status" value="1"/>
</dbReference>
<evidence type="ECO:0000256" key="6">
    <source>
        <dbReference type="ARBA" id="ARBA00022777"/>
    </source>
</evidence>
<dbReference type="InterPro" id="IPR001245">
    <property type="entry name" value="Ser-Thr/Tyr_kinase_cat_dom"/>
</dbReference>
<reference evidence="15 16" key="1">
    <citation type="journal article" date="2024" name="G3 (Bethesda)">
        <title>Genome assembly of Hibiscus sabdariffa L. provides insights into metabolisms of medicinal natural products.</title>
        <authorList>
            <person name="Kim T."/>
        </authorList>
    </citation>
    <scope>NUCLEOTIDE SEQUENCE [LARGE SCALE GENOMIC DNA]</scope>
    <source>
        <strain evidence="15">TK-2024</strain>
        <tissue evidence="15">Old leaves</tissue>
    </source>
</reference>
<feature type="binding site" evidence="11">
    <location>
        <position position="876"/>
    </location>
    <ligand>
        <name>ATP</name>
        <dbReference type="ChEBI" id="CHEBI:30616"/>
    </ligand>
</feature>
<evidence type="ECO:0000313" key="15">
    <source>
        <dbReference type="EMBL" id="KAK8537450.1"/>
    </source>
</evidence>
<keyword evidence="4" id="KW-0808">Transferase</keyword>
<dbReference type="SUPFAM" id="SSF47661">
    <property type="entry name" value="t-snare proteins"/>
    <property type="match status" value="1"/>
</dbReference>
<dbReference type="Pfam" id="PF01399">
    <property type="entry name" value="PCI"/>
    <property type="match status" value="1"/>
</dbReference>
<dbReference type="InterPro" id="IPR040780">
    <property type="entry name" value="Rpn6_C_helix"/>
</dbReference>
<dbReference type="SUPFAM" id="SSF58038">
    <property type="entry name" value="SNARE fusion complex"/>
    <property type="match status" value="1"/>
</dbReference>
<dbReference type="InterPro" id="IPR036390">
    <property type="entry name" value="WH_DNA-bd_sf"/>
</dbReference>
<dbReference type="SUPFAM" id="SSF48403">
    <property type="entry name" value="Ankyrin repeat"/>
    <property type="match status" value="1"/>
</dbReference>
<dbReference type="InterPro" id="IPR010989">
    <property type="entry name" value="SNARE"/>
</dbReference>
<keyword evidence="10" id="KW-0040">ANK repeat</keyword>
<dbReference type="InterPro" id="IPR002110">
    <property type="entry name" value="Ankyrin_rpt"/>
</dbReference>
<comment type="caution">
    <text evidence="15">The sequence shown here is derived from an EMBL/GenBank/DDBJ whole genome shotgun (WGS) entry which is preliminary data.</text>
</comment>
<evidence type="ECO:0000259" key="14">
    <source>
        <dbReference type="PROSITE" id="PS50250"/>
    </source>
</evidence>
<dbReference type="Pfam" id="PF12796">
    <property type="entry name" value="Ank_2"/>
    <property type="match status" value="1"/>
</dbReference>
<evidence type="ECO:0000256" key="9">
    <source>
        <dbReference type="ARBA" id="ARBA00022942"/>
    </source>
</evidence>
<dbReference type="PROSITE" id="PS00107">
    <property type="entry name" value="PROTEIN_KINASE_ATP"/>
    <property type="match status" value="1"/>
</dbReference>
<evidence type="ECO:0000256" key="7">
    <source>
        <dbReference type="ARBA" id="ARBA00022840"/>
    </source>
</evidence>
<dbReference type="Pfam" id="PF12352">
    <property type="entry name" value="V-SNARE_C"/>
    <property type="match status" value="1"/>
</dbReference>
<evidence type="ECO:0000256" key="5">
    <source>
        <dbReference type="ARBA" id="ARBA00022741"/>
    </source>
</evidence>
<dbReference type="EMBL" id="JBBPBM010000028">
    <property type="protein sequence ID" value="KAK8537450.1"/>
    <property type="molecule type" value="Genomic_DNA"/>
</dbReference>
<evidence type="ECO:0000259" key="13">
    <source>
        <dbReference type="PROSITE" id="PS50011"/>
    </source>
</evidence>
<dbReference type="InterPro" id="IPR050871">
    <property type="entry name" value="26S_Proteasome/COP9_Components"/>
</dbReference>
<dbReference type="InterPro" id="IPR007705">
    <property type="entry name" value="Vesicle_trsprt_v-SNARE_N"/>
</dbReference>
<protein>
    <submittedName>
        <fullName evidence="15">Uncharacterized protein</fullName>
    </submittedName>
</protein>
<dbReference type="PANTHER" id="PTHR10678">
    <property type="entry name" value="26S PROTEASOME NON-ATPASE REGULATORY SUBUNIT 11/COP9 SIGNALOSOME COMPLEX SUBUNIT 2"/>
    <property type="match status" value="1"/>
</dbReference>
<dbReference type="PROSITE" id="PS50011">
    <property type="entry name" value="PROTEIN_KINASE_DOM"/>
    <property type="match status" value="1"/>
</dbReference>
<feature type="domain" description="PCI" evidence="14">
    <location>
        <begin position="221"/>
        <end position="389"/>
    </location>
</feature>
<feature type="domain" description="Protein kinase" evidence="13">
    <location>
        <begin position="849"/>
        <end position="1121"/>
    </location>
</feature>
<dbReference type="Pfam" id="PF05008">
    <property type="entry name" value="V-SNARE"/>
    <property type="match status" value="1"/>
</dbReference>
<dbReference type="SMART" id="SM00220">
    <property type="entry name" value="S_TKc"/>
    <property type="match status" value="1"/>
</dbReference>
<dbReference type="SUPFAM" id="SSF56112">
    <property type="entry name" value="Protein kinase-like (PK-like)"/>
    <property type="match status" value="1"/>
</dbReference>
<evidence type="ECO:0000313" key="16">
    <source>
        <dbReference type="Proteomes" id="UP001472677"/>
    </source>
</evidence>
<keyword evidence="3" id="KW-0723">Serine/threonine-protein kinase</keyword>
<dbReference type="PROSITE" id="PS50088">
    <property type="entry name" value="ANK_REPEAT"/>
    <property type="match status" value="1"/>
</dbReference>
<keyword evidence="9" id="KW-0647">Proteasome</keyword>
<dbReference type="InterPro" id="IPR000717">
    <property type="entry name" value="PCI_dom"/>
</dbReference>
<dbReference type="CDD" id="cd13999">
    <property type="entry name" value="STKc_MAP3K-like"/>
    <property type="match status" value="1"/>
</dbReference>
<keyword evidence="8" id="KW-0813">Transport</keyword>
<dbReference type="InterPro" id="IPR008271">
    <property type="entry name" value="Ser/Thr_kinase_AS"/>
</dbReference>
<dbReference type="Gene3D" id="1.10.510.10">
    <property type="entry name" value="Transferase(Phosphotransferase) domain 1"/>
    <property type="match status" value="1"/>
</dbReference>
<comment type="similarity">
    <text evidence="2">Belongs to the proteasome subunit S9 family.</text>
</comment>
<dbReference type="Gene3D" id="1.20.58.400">
    <property type="entry name" value="t-snare proteins"/>
    <property type="match status" value="1"/>
</dbReference>
<dbReference type="Pfam" id="PF18503">
    <property type="entry name" value="RPN6_C_helix"/>
    <property type="match status" value="1"/>
</dbReference>
<evidence type="ECO:0000256" key="12">
    <source>
        <dbReference type="SAM" id="MobiDB-lite"/>
    </source>
</evidence>
<keyword evidence="7 11" id="KW-0067">ATP-binding</keyword>